<keyword evidence="3" id="KW-1185">Reference proteome</keyword>
<keyword evidence="1" id="KW-0812">Transmembrane</keyword>
<evidence type="ECO:0000313" key="2">
    <source>
        <dbReference type="EMBL" id="EFU30766.1"/>
    </source>
</evidence>
<proteinExistence type="predicted"/>
<organism evidence="2 3">
    <name type="scientific">Segatella buccae ATCC 33574</name>
    <dbReference type="NCBI Taxonomy" id="873513"/>
    <lineage>
        <taxon>Bacteria</taxon>
        <taxon>Pseudomonadati</taxon>
        <taxon>Bacteroidota</taxon>
        <taxon>Bacteroidia</taxon>
        <taxon>Bacteroidales</taxon>
        <taxon>Prevotellaceae</taxon>
        <taxon>Segatella</taxon>
    </lineage>
</organism>
<sequence>MSIALVSLGTKRRHRLINDMYIHLFMSAVIYVNVLIAAYGFAF</sequence>
<dbReference type="AlphaFoldDB" id="E6K6T6"/>
<evidence type="ECO:0000313" key="3">
    <source>
        <dbReference type="Proteomes" id="UP000003112"/>
    </source>
</evidence>
<comment type="caution">
    <text evidence="2">The sequence shown here is derived from an EMBL/GenBank/DDBJ whole genome shotgun (WGS) entry which is preliminary data.</text>
</comment>
<gene>
    <name evidence="2" type="ORF">HMPREF6485_1335</name>
</gene>
<feature type="transmembrane region" description="Helical" evidence="1">
    <location>
        <begin position="21"/>
        <end position="42"/>
    </location>
</feature>
<reference evidence="2 3" key="1">
    <citation type="submission" date="2010-10" db="EMBL/GenBank/DDBJ databases">
        <authorList>
            <person name="Muzny D."/>
            <person name="Qin X."/>
            <person name="Deng J."/>
            <person name="Jiang H."/>
            <person name="Liu Y."/>
            <person name="Qu J."/>
            <person name="Song X.-Z."/>
            <person name="Zhang L."/>
            <person name="Thornton R."/>
            <person name="Coyle M."/>
            <person name="Francisco L."/>
            <person name="Jackson L."/>
            <person name="Javaid M."/>
            <person name="Korchina V."/>
            <person name="Kovar C."/>
            <person name="Mata R."/>
            <person name="Mathew T."/>
            <person name="Ngo R."/>
            <person name="Nguyen L."/>
            <person name="Nguyen N."/>
            <person name="Okwuonu G."/>
            <person name="Ongeri F."/>
            <person name="Pham C."/>
            <person name="Simmons D."/>
            <person name="Wilczek-Boney K."/>
            <person name="Hale W."/>
            <person name="Jakkamsetti A."/>
            <person name="Pham P."/>
            <person name="Ruth R."/>
            <person name="San Lucas F."/>
            <person name="Warren J."/>
            <person name="Zhang J."/>
            <person name="Zhao Z."/>
            <person name="Zhou C."/>
            <person name="Zhu D."/>
            <person name="Lee S."/>
            <person name="Bess C."/>
            <person name="Blankenburg K."/>
            <person name="Forbes L."/>
            <person name="Fu Q."/>
            <person name="Gubbala S."/>
            <person name="Hirani K."/>
            <person name="Jayaseelan J.C."/>
            <person name="Lara F."/>
            <person name="Munidasa M."/>
            <person name="Palculict T."/>
            <person name="Patil S."/>
            <person name="Pu L.-L."/>
            <person name="Saada N."/>
            <person name="Tang L."/>
            <person name="Weissenberger G."/>
            <person name="Zhu Y."/>
            <person name="Hemphill L."/>
            <person name="Shang Y."/>
            <person name="Youmans B."/>
            <person name="Ayvaz T."/>
            <person name="Ross M."/>
            <person name="Santibanez J."/>
            <person name="Aqrawi P."/>
            <person name="Gross S."/>
            <person name="Joshi V."/>
            <person name="Fowler G."/>
            <person name="Nazareth L."/>
            <person name="Reid J."/>
            <person name="Worley K."/>
            <person name="Petrosino J."/>
            <person name="Highlander S."/>
            <person name="Gibbs R."/>
        </authorList>
    </citation>
    <scope>NUCLEOTIDE SEQUENCE [LARGE SCALE GENOMIC DNA]</scope>
    <source>
        <strain evidence="2 3">ATCC 33574</strain>
    </source>
</reference>
<dbReference type="STRING" id="873513.HMPREF6485_1335"/>
<protein>
    <submittedName>
        <fullName evidence="2">Uncharacterized protein</fullName>
    </submittedName>
</protein>
<name>E6K6T6_9BACT</name>
<keyword evidence="1" id="KW-1133">Transmembrane helix</keyword>
<dbReference type="EMBL" id="AEPD01000026">
    <property type="protein sequence ID" value="EFU30766.1"/>
    <property type="molecule type" value="Genomic_DNA"/>
</dbReference>
<dbReference type="Proteomes" id="UP000003112">
    <property type="component" value="Unassembled WGS sequence"/>
</dbReference>
<accession>E6K6T6</accession>
<dbReference type="HOGENOM" id="CLU_3237591_0_0_10"/>
<keyword evidence="1" id="KW-0472">Membrane</keyword>
<evidence type="ECO:0000256" key="1">
    <source>
        <dbReference type="SAM" id="Phobius"/>
    </source>
</evidence>